<feature type="transmembrane region" description="Helical" evidence="1">
    <location>
        <begin position="227"/>
        <end position="250"/>
    </location>
</feature>
<feature type="transmembrane region" description="Helical" evidence="1">
    <location>
        <begin position="136"/>
        <end position="155"/>
    </location>
</feature>
<gene>
    <name evidence="2" type="ORF">M7I_6504</name>
</gene>
<dbReference type="SUPFAM" id="SSF103473">
    <property type="entry name" value="MFS general substrate transporter"/>
    <property type="match status" value="1"/>
</dbReference>
<dbReference type="HOGENOM" id="CLU_001265_1_1_1"/>
<dbReference type="EMBL" id="AGUE01000181">
    <property type="protein sequence ID" value="EHK97720.1"/>
    <property type="molecule type" value="Genomic_DNA"/>
</dbReference>
<dbReference type="InterPro" id="IPR036259">
    <property type="entry name" value="MFS_trans_sf"/>
</dbReference>
<feature type="transmembrane region" description="Helical" evidence="1">
    <location>
        <begin position="294"/>
        <end position="314"/>
    </location>
</feature>
<protein>
    <submittedName>
        <fullName evidence="2">Putative Riboflavin transporter MCH5</fullName>
    </submittedName>
</protein>
<dbReference type="Proteomes" id="UP000005446">
    <property type="component" value="Unassembled WGS sequence"/>
</dbReference>
<feature type="transmembrane region" description="Helical" evidence="1">
    <location>
        <begin position="320"/>
        <end position="338"/>
    </location>
</feature>
<feature type="transmembrane region" description="Helical" evidence="1">
    <location>
        <begin position="262"/>
        <end position="282"/>
    </location>
</feature>
<comment type="caution">
    <text evidence="2">The sequence shown here is derived from an EMBL/GenBank/DDBJ whole genome shotgun (WGS) entry which is preliminary data.</text>
</comment>
<feature type="transmembrane region" description="Helical" evidence="1">
    <location>
        <begin position="162"/>
        <end position="180"/>
    </location>
</feature>
<accession>H0EUR5</accession>
<evidence type="ECO:0000313" key="3">
    <source>
        <dbReference type="Proteomes" id="UP000005446"/>
    </source>
</evidence>
<feature type="transmembrane region" description="Helical" evidence="1">
    <location>
        <begin position="103"/>
        <end position="124"/>
    </location>
</feature>
<dbReference type="Gene3D" id="1.20.1250.20">
    <property type="entry name" value="MFS general substrate transporter like domains"/>
    <property type="match status" value="2"/>
</dbReference>
<evidence type="ECO:0000313" key="2">
    <source>
        <dbReference type="EMBL" id="EHK97720.1"/>
    </source>
</evidence>
<proteinExistence type="predicted"/>
<feature type="transmembrane region" description="Helical" evidence="1">
    <location>
        <begin position="359"/>
        <end position="378"/>
    </location>
</feature>
<dbReference type="InterPro" id="IPR050327">
    <property type="entry name" value="Proton-linked_MCT"/>
</dbReference>
<dbReference type="AlphaFoldDB" id="H0EUR5"/>
<dbReference type="InParanoid" id="H0EUR5"/>
<evidence type="ECO:0000256" key="1">
    <source>
        <dbReference type="SAM" id="Phobius"/>
    </source>
</evidence>
<keyword evidence="1" id="KW-0472">Membrane</keyword>
<name>H0EUR5_GLAL7</name>
<keyword evidence="1" id="KW-0812">Transmembrane</keyword>
<sequence>MHDAAKGFHASYALCDVKIISLRYEMTAPLPIPDGQELDRYSIHSLDTDIEREAGDVRATEDRKEYEMGSGKGKGVLDGVVTRTSTKASWKDPGPPPDGGMGAWLQVIMNTWGFINSFGVFQTYYVSSLNRAPSDISWIGSVQIFCLFFVGTFSGRLTDAGYFRPIFIGGSILGVIGLFMTSLSKTYLQIFLAQGLGSLAVCCVGIKPRVPPRRTGAIIDIASFKDVPYILFAIAMFFTFLGTYIAFYYVGSFARSIIGLPYAESINLLVCMNAVGVIGRVLPSYLADRYFGPLNTVIPAVIISSLLAFCWIAVDSRAGLYIWAVFYGISSACIQGMFPAALSTFTTDLSKAGTRLGQVFTVVSFAVLIGPPLAGVLVQRAGGSYQYAQTFAGCVMAVGSCFHVSSRLTRSRKLMIKM</sequence>
<dbReference type="OrthoDB" id="6499973at2759"/>
<keyword evidence="1" id="KW-1133">Transmembrane helix</keyword>
<keyword evidence="3" id="KW-1185">Reference proteome</keyword>
<dbReference type="PANTHER" id="PTHR11360:SF130">
    <property type="entry name" value="MAJOR FACILITATOR SUPERFAMILY (MFS) PROFILE DOMAIN-CONTAINING PROTEIN-RELATED"/>
    <property type="match status" value="1"/>
</dbReference>
<reference evidence="2 3" key="1">
    <citation type="journal article" date="2012" name="Eukaryot. Cell">
        <title>Genome sequence of the fungus Glarea lozoyensis: the first genome sequence of a species from the Helotiaceae family.</title>
        <authorList>
            <person name="Youssar L."/>
            <person name="Gruening B.A."/>
            <person name="Erxleben A."/>
            <person name="Guenther S."/>
            <person name="Huettel W."/>
        </authorList>
    </citation>
    <scope>NUCLEOTIDE SEQUENCE [LARGE SCALE GENOMIC DNA]</scope>
    <source>
        <strain evidence="3">ATCC 74030 / MF5533</strain>
    </source>
</reference>
<organism evidence="2 3">
    <name type="scientific">Glarea lozoyensis (strain ATCC 74030 / MF5533)</name>
    <dbReference type="NCBI Taxonomy" id="1104152"/>
    <lineage>
        <taxon>Eukaryota</taxon>
        <taxon>Fungi</taxon>
        <taxon>Dikarya</taxon>
        <taxon>Ascomycota</taxon>
        <taxon>Pezizomycotina</taxon>
        <taxon>Leotiomycetes</taxon>
        <taxon>Helotiales</taxon>
        <taxon>Helotiaceae</taxon>
        <taxon>Glarea</taxon>
    </lineage>
</organism>
<dbReference type="PANTHER" id="PTHR11360">
    <property type="entry name" value="MONOCARBOXYLATE TRANSPORTER"/>
    <property type="match status" value="1"/>
</dbReference>